<name>A0AA48W7S8_9BURK</name>
<feature type="chain" id="PRO_5045861180" evidence="1">
    <location>
        <begin position="25"/>
        <end position="566"/>
    </location>
</feature>
<proteinExistence type="predicted"/>
<dbReference type="InterPro" id="IPR013693">
    <property type="entry name" value="SpoIID/LytB_N"/>
</dbReference>
<dbReference type="Proteomes" id="UP000662888">
    <property type="component" value="Chromosome"/>
</dbReference>
<evidence type="ECO:0000259" key="3">
    <source>
        <dbReference type="Pfam" id="PF10062"/>
    </source>
</evidence>
<feature type="domain" description="DUF2300" evidence="3">
    <location>
        <begin position="423"/>
        <end position="543"/>
    </location>
</feature>
<keyword evidence="1" id="KW-0732">Signal</keyword>
<evidence type="ECO:0000259" key="2">
    <source>
        <dbReference type="Pfam" id="PF08486"/>
    </source>
</evidence>
<dbReference type="Pfam" id="PF10062">
    <property type="entry name" value="DUF2300"/>
    <property type="match status" value="2"/>
</dbReference>
<evidence type="ECO:0000313" key="4">
    <source>
        <dbReference type="EMBL" id="QPI47895.1"/>
    </source>
</evidence>
<feature type="domain" description="DUF2300" evidence="3">
    <location>
        <begin position="87"/>
        <end position="213"/>
    </location>
</feature>
<evidence type="ECO:0000256" key="1">
    <source>
        <dbReference type="SAM" id="SignalP"/>
    </source>
</evidence>
<keyword evidence="5" id="KW-1185">Reference proteome</keyword>
<reference evidence="4 5" key="1">
    <citation type="submission" date="2020-11" db="EMBL/GenBank/DDBJ databases">
        <authorList>
            <person name="Sun Q."/>
        </authorList>
    </citation>
    <scope>NUCLEOTIDE SEQUENCE [LARGE SCALE GENOMIC DNA]</scope>
    <source>
        <strain evidence="4 5">P8398</strain>
    </source>
</reference>
<feature type="domain" description="Sporulation stage II protein D amidase enhancer LytB N-terminal" evidence="2">
    <location>
        <begin position="327"/>
        <end position="384"/>
    </location>
</feature>
<dbReference type="SUPFAM" id="SSF56601">
    <property type="entry name" value="beta-lactamase/transpeptidase-like"/>
    <property type="match status" value="1"/>
</dbReference>
<gene>
    <name evidence="4" type="ORF">IV454_20270</name>
</gene>
<dbReference type="EMBL" id="CP065053">
    <property type="protein sequence ID" value="QPI47895.1"/>
    <property type="molecule type" value="Genomic_DNA"/>
</dbReference>
<dbReference type="InterPro" id="IPR012338">
    <property type="entry name" value="Beta-lactam/transpept-like"/>
</dbReference>
<evidence type="ECO:0000313" key="5">
    <source>
        <dbReference type="Proteomes" id="UP000662888"/>
    </source>
</evidence>
<sequence>MLPRTSSCLALALALAMSAPLVRAATLDVAWWRDGQLTALQLDENGASRRAAFDGARQVPLGSLWKLFVYVYAIDTKVPTPDYTCGGQKNEEVYCCAAGKSIGRDLALAQSCGLFFSPARLMLTRRPWQQYWSERLGRAPAGEYDWLADPSHLTPERLVSLRSLMVALAAIPAASRAEAESALLHVVLGARGVNTASWFGSRLRVKTYSWHHPQRTSERLGGAAGWLADGTPLWFGGADTSSRILEKWAPRLADTLPSAAPRADAGCVVVDYFARYPIKSVAAGRTAAVPGLLNGPYQVRFENGRSLAFFSQNDMVLARDPQGRTHLTGRFGVNDYVARVIDREGGTAAPEAAKALAVAARTYLQQNAQWADGCQRIADSSATQRVSPQPASVEARAIANWTDQLVLSGVDVRYHADTAAKDTMAWSQAVAQAGQGLRFDSILASAYPRADLTTLSGGDSQQCVRLAGAEAWLGRELPQWERMLRKEAGYETPLAMPAVCQLARGTPYSEQSRNRIYVRGLASREDRITLAHEFLHLGLRNHPRGQDEALVEQLARRLVDARLEMQ</sequence>
<accession>A0AA48W7S8</accession>
<dbReference type="Pfam" id="PF08486">
    <property type="entry name" value="SpoIID"/>
    <property type="match status" value="1"/>
</dbReference>
<feature type="signal peptide" evidence="1">
    <location>
        <begin position="1"/>
        <end position="24"/>
    </location>
</feature>
<organism evidence="4 5">
    <name type="scientific">Massilia antarctica</name>
    <dbReference type="NCBI Taxonomy" id="2765360"/>
    <lineage>
        <taxon>Bacteria</taxon>
        <taxon>Pseudomonadati</taxon>
        <taxon>Pseudomonadota</taxon>
        <taxon>Betaproteobacteria</taxon>
        <taxon>Burkholderiales</taxon>
        <taxon>Oxalobacteraceae</taxon>
        <taxon>Telluria group</taxon>
        <taxon>Massilia</taxon>
    </lineage>
</organism>
<dbReference type="RefSeq" id="WP_206087550.1">
    <property type="nucleotide sequence ID" value="NZ_CP065053.1"/>
</dbReference>
<dbReference type="InterPro" id="IPR018748">
    <property type="entry name" value="DUF2300_secreted"/>
</dbReference>
<protein>
    <submittedName>
        <fullName evidence="4">DUF2300 domain-containing protein</fullName>
    </submittedName>
</protein>